<dbReference type="PANTHER" id="PTHR43685:SF2">
    <property type="entry name" value="GLYCOSYLTRANSFERASE 2-LIKE DOMAIN-CONTAINING PROTEIN"/>
    <property type="match status" value="1"/>
</dbReference>
<feature type="domain" description="Glycosyltransferase 2-like" evidence="1">
    <location>
        <begin position="6"/>
        <end position="139"/>
    </location>
</feature>
<dbReference type="GO" id="GO:0016740">
    <property type="term" value="F:transferase activity"/>
    <property type="evidence" value="ECO:0007669"/>
    <property type="project" value="UniProtKB-KW"/>
</dbReference>
<evidence type="ECO:0000313" key="3">
    <source>
        <dbReference type="Proteomes" id="UP000241118"/>
    </source>
</evidence>
<evidence type="ECO:0000313" key="2">
    <source>
        <dbReference type="EMBL" id="PSL57556.1"/>
    </source>
</evidence>
<dbReference type="Gene3D" id="3.90.550.10">
    <property type="entry name" value="Spore Coat Polysaccharide Biosynthesis Protein SpsA, Chain A"/>
    <property type="match status" value="1"/>
</dbReference>
<dbReference type="Pfam" id="PF00535">
    <property type="entry name" value="Glycos_transf_2"/>
    <property type="match status" value="1"/>
</dbReference>
<accession>A0A2P8IGF7</accession>
<evidence type="ECO:0000259" key="1">
    <source>
        <dbReference type="Pfam" id="PF00535"/>
    </source>
</evidence>
<keyword evidence="3" id="KW-1185">Reference proteome</keyword>
<comment type="caution">
    <text evidence="2">The sequence shown here is derived from an EMBL/GenBank/DDBJ whole genome shotgun (WGS) entry which is preliminary data.</text>
</comment>
<dbReference type="RefSeq" id="WP_106614474.1">
    <property type="nucleotide sequence ID" value="NZ_PYAX01000002.1"/>
</dbReference>
<dbReference type="PANTHER" id="PTHR43685">
    <property type="entry name" value="GLYCOSYLTRANSFERASE"/>
    <property type="match status" value="1"/>
</dbReference>
<dbReference type="SUPFAM" id="SSF53448">
    <property type="entry name" value="Nucleotide-diphospho-sugar transferases"/>
    <property type="match status" value="1"/>
</dbReference>
<dbReference type="EMBL" id="PYAX01000002">
    <property type="protein sequence ID" value="PSL57556.1"/>
    <property type="molecule type" value="Genomic_DNA"/>
</dbReference>
<keyword evidence="2" id="KW-0808">Transferase</keyword>
<dbReference type="InterPro" id="IPR050834">
    <property type="entry name" value="Glycosyltransf_2"/>
</dbReference>
<dbReference type="InterPro" id="IPR001173">
    <property type="entry name" value="Glyco_trans_2-like"/>
</dbReference>
<sequence length="302" mass="33666">MNGIDIMLPHYGDISYLKTAVRSIIAQDDTDWHLTVIDDSVTDNGLPDWFDALRDDRIDYQRNEANLGINANFQKCLDLAERDFLVVMGSDDAMLPNYVSTIRRTLQRYPDADVVQAGVEVIDSTGQVVRPLTDRVKRGIYAPDTTTPKLMGGEDLAISLLRGNWTYFPSLCWRRDALKDLGFRQGLSVVLDLALMLDLLQRGGQLAVVPDVCFQYRRHNASVSSSLASLGGRFTEERDFFVDVAAHLEGIGWHRAAKAARLHLSSRLHALLMLPGAVTSRQTASAKVLVRHAFGTTKPVRK</sequence>
<dbReference type="Proteomes" id="UP000241118">
    <property type="component" value="Unassembled WGS sequence"/>
</dbReference>
<protein>
    <submittedName>
        <fullName evidence="2">Glycosyl transferase family 2</fullName>
    </submittedName>
</protein>
<dbReference type="InterPro" id="IPR029044">
    <property type="entry name" value="Nucleotide-diphossugar_trans"/>
</dbReference>
<dbReference type="CDD" id="cd00761">
    <property type="entry name" value="Glyco_tranf_GTA_type"/>
    <property type="match status" value="1"/>
</dbReference>
<reference evidence="2 3" key="1">
    <citation type="submission" date="2018-03" db="EMBL/GenBank/DDBJ databases">
        <title>Genomic Encyclopedia of Type Strains, Phase III (KMG-III): the genomes of soil and plant-associated and newly described type strains.</title>
        <authorList>
            <person name="Whitman W."/>
        </authorList>
    </citation>
    <scope>NUCLEOTIDE SEQUENCE [LARGE SCALE GENOMIC DNA]</scope>
    <source>
        <strain evidence="2 3">CGMCC 4.7097</strain>
    </source>
</reference>
<name>A0A2P8IGF7_SACCR</name>
<proteinExistence type="predicted"/>
<dbReference type="OrthoDB" id="3177103at2"/>
<gene>
    <name evidence="2" type="ORF">B0I31_102535</name>
</gene>
<organism evidence="2 3">
    <name type="scientific">Saccharothrix carnea</name>
    <dbReference type="NCBI Taxonomy" id="1280637"/>
    <lineage>
        <taxon>Bacteria</taxon>
        <taxon>Bacillati</taxon>
        <taxon>Actinomycetota</taxon>
        <taxon>Actinomycetes</taxon>
        <taxon>Pseudonocardiales</taxon>
        <taxon>Pseudonocardiaceae</taxon>
        <taxon>Saccharothrix</taxon>
    </lineage>
</organism>
<dbReference type="AlphaFoldDB" id="A0A2P8IGF7"/>